<evidence type="ECO:0008006" key="3">
    <source>
        <dbReference type="Google" id="ProtNLM"/>
    </source>
</evidence>
<dbReference type="SUPFAM" id="SSF81901">
    <property type="entry name" value="HCP-like"/>
    <property type="match status" value="1"/>
</dbReference>
<sequence length="120" mass="13351">MTRKNLLIVALVFIAFILLTALFWRQQFAHNPPSLRGMIEDPVGNDAHVYGESPRQDALAQRALLADAQRGNPDAQYVQAMILEQTDMKAALHWYEAAAAQGLEAAIERLQQLRGDAAPR</sequence>
<dbReference type="AlphaFoldDB" id="A0A2S5GQG4"/>
<proteinExistence type="predicted"/>
<name>A0A2S5GQG4_9BURK</name>
<reference evidence="1 2" key="1">
    <citation type="submission" date="2018-02" db="EMBL/GenBank/DDBJ databases">
        <title>Draft Genome of Achromobacter spanius stain 6.</title>
        <authorList>
            <person name="Gunasekera T.S."/>
            <person name="Radwan O."/>
            <person name="Ruiz O.N."/>
        </authorList>
    </citation>
    <scope>NUCLEOTIDE SEQUENCE [LARGE SCALE GENOMIC DNA]</scope>
    <source>
        <strain evidence="1 2">6</strain>
    </source>
</reference>
<dbReference type="EMBL" id="PREU01000007">
    <property type="protein sequence ID" value="PPA75091.1"/>
    <property type="molecule type" value="Genomic_DNA"/>
</dbReference>
<dbReference type="Proteomes" id="UP000239990">
    <property type="component" value="Unassembled WGS sequence"/>
</dbReference>
<dbReference type="OrthoDB" id="8657468at2"/>
<evidence type="ECO:0000313" key="1">
    <source>
        <dbReference type="EMBL" id="PPA75091.1"/>
    </source>
</evidence>
<organism evidence="1 2">
    <name type="scientific">Achromobacter spanius</name>
    <dbReference type="NCBI Taxonomy" id="217203"/>
    <lineage>
        <taxon>Bacteria</taxon>
        <taxon>Pseudomonadati</taxon>
        <taxon>Pseudomonadota</taxon>
        <taxon>Betaproteobacteria</taxon>
        <taxon>Burkholderiales</taxon>
        <taxon>Alcaligenaceae</taxon>
        <taxon>Achromobacter</taxon>
    </lineage>
</organism>
<gene>
    <name evidence="1" type="ORF">C4E15_17265</name>
</gene>
<accession>A0A2S5GQG4</accession>
<dbReference type="InterPro" id="IPR011990">
    <property type="entry name" value="TPR-like_helical_dom_sf"/>
</dbReference>
<dbReference type="RefSeq" id="WP_104144361.1">
    <property type="nucleotide sequence ID" value="NZ_PREU01000007.1"/>
</dbReference>
<dbReference type="Gene3D" id="1.25.40.10">
    <property type="entry name" value="Tetratricopeptide repeat domain"/>
    <property type="match status" value="1"/>
</dbReference>
<protein>
    <recommendedName>
        <fullName evidence="3">Sel1 repeat family protein</fullName>
    </recommendedName>
</protein>
<comment type="caution">
    <text evidence="1">The sequence shown here is derived from an EMBL/GenBank/DDBJ whole genome shotgun (WGS) entry which is preliminary data.</text>
</comment>
<evidence type="ECO:0000313" key="2">
    <source>
        <dbReference type="Proteomes" id="UP000239990"/>
    </source>
</evidence>